<dbReference type="AlphaFoldDB" id="A0A1D7QDF4"/>
<reference evidence="1 2" key="1">
    <citation type="submission" date="2016-08" db="EMBL/GenBank/DDBJ databases">
        <authorList>
            <person name="Seilhamer J.J."/>
        </authorList>
    </citation>
    <scope>NUCLEOTIDE SEQUENCE [LARGE SCALE GENOMIC DNA]</scope>
    <source>
        <strain evidence="1 2">DX4</strain>
    </source>
</reference>
<protein>
    <recommendedName>
        <fullName evidence="3">FAD dependent oxidoreductase</fullName>
    </recommendedName>
</protein>
<dbReference type="OrthoDB" id="615715at2"/>
<keyword evidence="2" id="KW-1185">Reference proteome</keyword>
<dbReference type="EMBL" id="CP017141">
    <property type="protein sequence ID" value="AOM76645.1"/>
    <property type="molecule type" value="Genomic_DNA"/>
</dbReference>
<evidence type="ECO:0000313" key="1">
    <source>
        <dbReference type="EMBL" id="AOM76645.1"/>
    </source>
</evidence>
<dbReference type="RefSeq" id="WP_069378339.1">
    <property type="nucleotide sequence ID" value="NZ_CP017141.1"/>
</dbReference>
<evidence type="ECO:0000313" key="2">
    <source>
        <dbReference type="Proteomes" id="UP000094313"/>
    </source>
</evidence>
<evidence type="ECO:0008006" key="3">
    <source>
        <dbReference type="Google" id="ProtNLM"/>
    </source>
</evidence>
<name>A0A1D7QDF4_9SPHI</name>
<sequence>MKKGWFIVFTIVLFAQLGYSQKVKTGVLVIGNGSNALGAGLQSAISGVNTIILMENQDFELSSGYELDKNLSSGLEAEFLKRMRKAKGISDSSKVYVDQTSANAVIKTWSDSTKNLKIIRTREWSKLKRAGGGWSIELNDGKMIKAAVLINADASGKVNEALMLPKIKEMQWKRLNYNDNLYRTSVSSGFFIENSTSNMVSLYDLLIPGQENLVVLNSDQESIAAGQSAGATAAYSAFFDLKISQSNLKKIQGELISYKLSVIPFDDVVYTDSNWKAVQFLGLSGFLKGQLSSGKLKFMSDSKVSTEEIKEPIKEYFYKAQIWFEDYKAVQMTISSTLDLVCKIGNKSPENTLNEVKKKWKTSYGFKTEFEPSRGVTRREFAVLVYEYLNPFNVNIDPKGRVIR</sequence>
<dbReference type="Proteomes" id="UP000094313">
    <property type="component" value="Chromosome"/>
</dbReference>
<dbReference type="KEGG" id="psty:BFS30_05415"/>
<gene>
    <name evidence="1" type="ORF">BFS30_05415</name>
</gene>
<proteinExistence type="predicted"/>
<organism evidence="1 2">
    <name type="scientific">Pedobacter steynii</name>
    <dbReference type="NCBI Taxonomy" id="430522"/>
    <lineage>
        <taxon>Bacteria</taxon>
        <taxon>Pseudomonadati</taxon>
        <taxon>Bacteroidota</taxon>
        <taxon>Sphingobacteriia</taxon>
        <taxon>Sphingobacteriales</taxon>
        <taxon>Sphingobacteriaceae</taxon>
        <taxon>Pedobacter</taxon>
    </lineage>
</organism>
<accession>A0A1D7QDF4</accession>